<accession>A0AAW9QR83</accession>
<dbReference type="RefSeq" id="WP_332864773.1">
    <property type="nucleotide sequence ID" value="NZ_JBAFSM010000014.1"/>
</dbReference>
<organism evidence="1 2">
    <name type="scientific">Pannus brasiliensis CCIBt3594</name>
    <dbReference type="NCBI Taxonomy" id="1427578"/>
    <lineage>
        <taxon>Bacteria</taxon>
        <taxon>Bacillati</taxon>
        <taxon>Cyanobacteriota</taxon>
        <taxon>Cyanophyceae</taxon>
        <taxon>Oscillatoriophycideae</taxon>
        <taxon>Chroococcales</taxon>
        <taxon>Microcystaceae</taxon>
        <taxon>Pannus</taxon>
    </lineage>
</organism>
<evidence type="ECO:0000313" key="2">
    <source>
        <dbReference type="Proteomes" id="UP001328733"/>
    </source>
</evidence>
<dbReference type="EMBL" id="JBAFSM010000014">
    <property type="protein sequence ID" value="MEG3437291.1"/>
    <property type="molecule type" value="Genomic_DNA"/>
</dbReference>
<name>A0AAW9QR83_9CHRO</name>
<sequence>MDKVSIGKLYPSRSKKILRRVPFPVPPNSNYDSTGAYCKGIRGDRCVWVTVPILIPKKIRFKYPDEEWQEVEGETYSVDKAQSQGGDHLSQWYLWDCTINVEYWHDFGNQVYRNVAIFRAWHGVRYTNYRIPAFVGTFVSARVLGDIRTYGLLFTGWNIEVTYRDASNSLKTLIFETQFTNATGENRYWERYESKSIINISFSNVYGQPPPETCVFKIFNKDDQEVFSRTESVCPEVEVIERQCVFDKATEFNVLVTNILGRLSLDSLAEFEDIQVVTENNCLKINRRQFSTDYSSVIVQNLETICSPEGCPPPEYRVDCMCGYCKDKKCPQGTVKKILVGGILQCIDKSGCILKEIPYDDRCEVFNCKC</sequence>
<protein>
    <submittedName>
        <fullName evidence="1">Uncharacterized protein</fullName>
    </submittedName>
</protein>
<gene>
    <name evidence="1" type="ORF">V0288_09185</name>
</gene>
<dbReference type="Proteomes" id="UP001328733">
    <property type="component" value="Unassembled WGS sequence"/>
</dbReference>
<reference evidence="1 2" key="1">
    <citation type="submission" date="2024-01" db="EMBL/GenBank/DDBJ databases">
        <title>Genomic insights into the taxonomy and metabolism of the cyanobacterium Pannus brasiliensis CCIBt3594.</title>
        <authorList>
            <person name="Machado M."/>
            <person name="Botero N.B."/>
            <person name="Andreote A.P.D."/>
            <person name="Feitosa A.M.T."/>
            <person name="Popin R."/>
            <person name="Sivonen K."/>
            <person name="Fiore M.F."/>
        </authorList>
    </citation>
    <scope>NUCLEOTIDE SEQUENCE [LARGE SCALE GENOMIC DNA]</scope>
    <source>
        <strain evidence="1 2">CCIBt3594</strain>
    </source>
</reference>
<dbReference type="AlphaFoldDB" id="A0AAW9QR83"/>
<comment type="caution">
    <text evidence="1">The sequence shown here is derived from an EMBL/GenBank/DDBJ whole genome shotgun (WGS) entry which is preliminary data.</text>
</comment>
<keyword evidence="2" id="KW-1185">Reference proteome</keyword>
<evidence type="ECO:0000313" key="1">
    <source>
        <dbReference type="EMBL" id="MEG3437291.1"/>
    </source>
</evidence>
<proteinExistence type="predicted"/>